<keyword evidence="1" id="KW-1133">Transmembrane helix</keyword>
<dbReference type="EMBL" id="JAERRI010000007">
    <property type="protein sequence ID" value="MBL1090749.1"/>
    <property type="molecule type" value="Genomic_DNA"/>
</dbReference>
<evidence type="ECO:0000256" key="1">
    <source>
        <dbReference type="SAM" id="Phobius"/>
    </source>
</evidence>
<name>A0ABS1MSN1_9ACTN</name>
<protein>
    <recommendedName>
        <fullName evidence="4">DUF3592 domain-containing protein</fullName>
    </recommendedName>
</protein>
<dbReference type="Proteomes" id="UP000629371">
    <property type="component" value="Unassembled WGS sequence"/>
</dbReference>
<feature type="transmembrane region" description="Helical" evidence="1">
    <location>
        <begin position="7"/>
        <end position="32"/>
    </location>
</feature>
<keyword evidence="1" id="KW-0472">Membrane</keyword>
<accession>A0ABS1MSN1</accession>
<proteinExistence type="predicted"/>
<feature type="transmembrane region" description="Helical" evidence="1">
    <location>
        <begin position="44"/>
        <end position="65"/>
    </location>
</feature>
<evidence type="ECO:0008006" key="4">
    <source>
        <dbReference type="Google" id="ProtNLM"/>
    </source>
</evidence>
<gene>
    <name evidence="2" type="ORF">JK360_15305</name>
</gene>
<comment type="caution">
    <text evidence="2">The sequence shown here is derived from an EMBL/GenBank/DDBJ whole genome shotgun (WGS) entry which is preliminary data.</text>
</comment>
<evidence type="ECO:0000313" key="3">
    <source>
        <dbReference type="Proteomes" id="UP000629371"/>
    </source>
</evidence>
<keyword evidence="3" id="KW-1185">Reference proteome</keyword>
<sequence>MRIVRIALLVVGAIVAPFVGFLLGAMAAALLTRPLTGDPAIVDTAIPLVGIAGTAAAGIGWTRLLRRAHYRHLGRLRRDGPALQGRVVAAHTSFAKNPRGPGHWTVRIEVAWTDPRNGRTHKASKAFRFSQQNGEGARDFQRRHRAGSAIGVLPGRRGGCVLDVPELPAWWDRW</sequence>
<organism evidence="2 3">
    <name type="scientific">Streptomyces siderophoricus</name>
    <dbReference type="NCBI Taxonomy" id="2802281"/>
    <lineage>
        <taxon>Bacteria</taxon>
        <taxon>Bacillati</taxon>
        <taxon>Actinomycetota</taxon>
        <taxon>Actinomycetes</taxon>
        <taxon>Kitasatosporales</taxon>
        <taxon>Streptomycetaceae</taxon>
        <taxon>Streptomyces</taxon>
    </lineage>
</organism>
<evidence type="ECO:0000313" key="2">
    <source>
        <dbReference type="EMBL" id="MBL1090749.1"/>
    </source>
</evidence>
<dbReference type="RefSeq" id="WP_201804463.1">
    <property type="nucleotide sequence ID" value="NZ_JAERRI010000007.1"/>
</dbReference>
<reference evidence="2 3" key="1">
    <citation type="submission" date="2021-01" db="EMBL/GenBank/DDBJ databases">
        <title>WGS of actinomycetes isolated from Thailand.</title>
        <authorList>
            <person name="Thawai C."/>
        </authorList>
    </citation>
    <scope>NUCLEOTIDE SEQUENCE [LARGE SCALE GENOMIC DNA]</scope>
    <source>
        <strain evidence="2 3">CH9-7</strain>
    </source>
</reference>
<keyword evidence="1" id="KW-0812">Transmembrane</keyword>